<feature type="domain" description="TfoX C-terminal" evidence="1">
    <location>
        <begin position="2"/>
        <end position="78"/>
    </location>
</feature>
<dbReference type="Proteomes" id="UP001211894">
    <property type="component" value="Unassembled WGS sequence"/>
</dbReference>
<reference evidence="2 3" key="1">
    <citation type="submission" date="2023-01" db="EMBL/GenBank/DDBJ databases">
        <title>Bacillus changyiensis sp. nov., isolated from a coastal deposit.</title>
        <authorList>
            <person name="Xiao G."/>
            <person name="Lai Q."/>
            <person name="Hu Z."/>
            <person name="Shao Z."/>
        </authorList>
    </citation>
    <scope>NUCLEOTIDE SEQUENCE [LARGE SCALE GENOMIC DNA]</scope>
    <source>
        <strain evidence="2 3">CLL-7-23</strain>
    </source>
</reference>
<dbReference type="EMBL" id="JAQKAB010000005">
    <property type="protein sequence ID" value="MDA7026757.1"/>
    <property type="molecule type" value="Genomic_DNA"/>
</dbReference>
<organism evidence="2 3">
    <name type="scientific">Bacillus changyiensis</name>
    <dbReference type="NCBI Taxonomy" id="3004103"/>
    <lineage>
        <taxon>Bacteria</taxon>
        <taxon>Bacillati</taxon>
        <taxon>Bacillota</taxon>
        <taxon>Bacilli</taxon>
        <taxon>Bacillales</taxon>
        <taxon>Bacillaceae</taxon>
        <taxon>Bacillus</taxon>
    </lineage>
</organism>
<proteinExistence type="predicted"/>
<dbReference type="PANTHER" id="PTHR36121">
    <property type="entry name" value="PROTEIN SXY"/>
    <property type="match status" value="1"/>
</dbReference>
<dbReference type="PANTHER" id="PTHR36121:SF1">
    <property type="entry name" value="PROTEIN SXY"/>
    <property type="match status" value="1"/>
</dbReference>
<keyword evidence="3" id="KW-1185">Reference proteome</keyword>
<protein>
    <submittedName>
        <fullName evidence="2">TfoX/Sxy family DNA transformation protein</fullName>
    </submittedName>
</protein>
<evidence type="ECO:0000313" key="3">
    <source>
        <dbReference type="Proteomes" id="UP001211894"/>
    </source>
</evidence>
<evidence type="ECO:0000313" key="2">
    <source>
        <dbReference type="EMBL" id="MDA7026757.1"/>
    </source>
</evidence>
<dbReference type="InterPro" id="IPR047525">
    <property type="entry name" value="TfoX-like"/>
</dbReference>
<dbReference type="Pfam" id="PF04994">
    <property type="entry name" value="TfoX_C"/>
    <property type="match status" value="1"/>
</dbReference>
<name>A0ABT4X3S3_9BACI</name>
<evidence type="ECO:0000259" key="1">
    <source>
        <dbReference type="Pfam" id="PF04994"/>
    </source>
</evidence>
<dbReference type="Gene3D" id="1.10.150.20">
    <property type="entry name" value="5' to 3' exonuclease, C-terminal subdomain"/>
    <property type="match status" value="1"/>
</dbReference>
<accession>A0ABT4X3S3</accession>
<dbReference type="RefSeq" id="WP_271340608.1">
    <property type="nucleotide sequence ID" value="NZ_JAQKAB010000005.1"/>
</dbReference>
<sequence>MKRISELPNIGDKLKERLAAVGIEDAETLIKMGSKVAFSKLYFYEGDTCFNCLCSLEGAIQGVRWHSLKSDVKLDLKQYYHSII</sequence>
<comment type="caution">
    <text evidence="2">The sequence shown here is derived from an EMBL/GenBank/DDBJ whole genome shotgun (WGS) entry which is preliminary data.</text>
</comment>
<dbReference type="InterPro" id="IPR007077">
    <property type="entry name" value="TfoX_C"/>
</dbReference>
<gene>
    <name evidence="2" type="ORF">PJ311_09070</name>
</gene>